<evidence type="ECO:0000313" key="6">
    <source>
        <dbReference type="Proteomes" id="UP001516023"/>
    </source>
</evidence>
<dbReference type="EMBL" id="JABMIG020000031">
    <property type="protein sequence ID" value="KAL3800622.1"/>
    <property type="molecule type" value="Genomic_DNA"/>
</dbReference>
<dbReference type="PANTHER" id="PTHR12768">
    <property type="entry name" value="BECLIN 1"/>
    <property type="match status" value="1"/>
</dbReference>
<dbReference type="PANTHER" id="PTHR12768:SF4">
    <property type="entry name" value="BECLIN-1"/>
    <property type="match status" value="1"/>
</dbReference>
<comment type="similarity">
    <text evidence="1">Belongs to the beclin family.</text>
</comment>
<dbReference type="InterPro" id="IPR007243">
    <property type="entry name" value="Atg6/Beclin"/>
</dbReference>
<evidence type="ECO:0000256" key="1">
    <source>
        <dbReference type="ARBA" id="ARBA00005965"/>
    </source>
</evidence>
<dbReference type="AlphaFoldDB" id="A0ABD3QJM9"/>
<feature type="coiled-coil region" evidence="2">
    <location>
        <begin position="140"/>
        <end position="167"/>
    </location>
</feature>
<evidence type="ECO:0000259" key="4">
    <source>
        <dbReference type="Pfam" id="PF04111"/>
    </source>
</evidence>
<keyword evidence="6" id="KW-1185">Reference proteome</keyword>
<dbReference type="Gene3D" id="1.10.418.40">
    <property type="entry name" value="Autophagy protein 6/Beclin 1"/>
    <property type="match status" value="1"/>
</dbReference>
<sequence>MSDDLDCSRRHGAKTIIAPLSSDAATLKHNDLIDDSSSTADTSNNKNHNHHALHQDDISTLGELDGQLSAMQSAAAKTALVVGKRSVLRHDLVRVAEEDEDEDESFSRHWIFRRRVGFEMAATPRQPSPMQQPAREDDDVSRLKLQKEELLRQLNTIRQQRQHSKQVIQPKLHSAISEWNYRLVSAELSHDLANTARQSLMTQRKHLENEYSISKRWHVLSDAFFIWHNGPFATINGTRMGRSARTPLASSKERATVHGRGGMDGNSTSSSAKASFFSWGETNTNTAVPTRTATNMPPSLVVVPWNEINSALGQIVFLLYTMQHIPYSGIEFQKHVLQPCGSASKIGFLKNTKTAAATSQQSQPHQGERRRITALAHYNTPTPPPPSQNEVTWYNLHHYEENGSYLSIGYYSRRNFNVALEGLVYCIAEACLVIEKRDMALSIPYIIRVGGLVVGKDSRETSTSNGASTTVGGLSVSYDPEDGERWTVVWRYLLTDLKWLIAYFAKHVDR</sequence>
<dbReference type="Pfam" id="PF04111">
    <property type="entry name" value="APG6"/>
    <property type="match status" value="1"/>
</dbReference>
<reference evidence="5 6" key="1">
    <citation type="journal article" date="2020" name="G3 (Bethesda)">
        <title>Improved Reference Genome for Cyclotella cryptica CCMP332, a Model for Cell Wall Morphogenesis, Salinity Adaptation, and Lipid Production in Diatoms (Bacillariophyta).</title>
        <authorList>
            <person name="Roberts W.R."/>
            <person name="Downey K.M."/>
            <person name="Ruck E.C."/>
            <person name="Traller J.C."/>
            <person name="Alverson A.J."/>
        </authorList>
    </citation>
    <scope>NUCLEOTIDE SEQUENCE [LARGE SCALE GENOMIC DNA]</scope>
    <source>
        <strain evidence="5 6">CCMP332</strain>
    </source>
</reference>
<organism evidence="5 6">
    <name type="scientific">Cyclotella cryptica</name>
    <dbReference type="NCBI Taxonomy" id="29204"/>
    <lineage>
        <taxon>Eukaryota</taxon>
        <taxon>Sar</taxon>
        <taxon>Stramenopiles</taxon>
        <taxon>Ochrophyta</taxon>
        <taxon>Bacillariophyta</taxon>
        <taxon>Coscinodiscophyceae</taxon>
        <taxon>Thalassiosirophycidae</taxon>
        <taxon>Stephanodiscales</taxon>
        <taxon>Stephanodiscaceae</taxon>
        <taxon>Cyclotella</taxon>
    </lineage>
</organism>
<feature type="domain" description="Atg6 BARA" evidence="4">
    <location>
        <begin position="302"/>
        <end position="504"/>
    </location>
</feature>
<dbReference type="GO" id="GO:0006914">
    <property type="term" value="P:autophagy"/>
    <property type="evidence" value="ECO:0007669"/>
    <property type="project" value="UniProtKB-ARBA"/>
</dbReference>
<evidence type="ECO:0000256" key="2">
    <source>
        <dbReference type="SAM" id="Coils"/>
    </source>
</evidence>
<dbReference type="Proteomes" id="UP001516023">
    <property type="component" value="Unassembled WGS sequence"/>
</dbReference>
<feature type="region of interest" description="Disordered" evidence="3">
    <location>
        <begin position="244"/>
        <end position="269"/>
    </location>
</feature>
<protein>
    <recommendedName>
        <fullName evidence="4">Atg6 BARA domain-containing protein</fullName>
    </recommendedName>
</protein>
<dbReference type="InterPro" id="IPR040455">
    <property type="entry name" value="Atg6_BARA"/>
</dbReference>
<proteinExistence type="inferred from homology"/>
<name>A0ABD3QJM9_9STRA</name>
<keyword evidence="2" id="KW-0175">Coiled coil</keyword>
<dbReference type="InterPro" id="IPR038274">
    <property type="entry name" value="Atg6/Beclin_C_sf"/>
</dbReference>
<evidence type="ECO:0000256" key="3">
    <source>
        <dbReference type="SAM" id="MobiDB-lite"/>
    </source>
</evidence>
<evidence type="ECO:0000313" key="5">
    <source>
        <dbReference type="EMBL" id="KAL3800622.1"/>
    </source>
</evidence>
<accession>A0ABD3QJM9</accession>
<gene>
    <name evidence="5" type="ORF">HJC23_006084</name>
</gene>
<comment type="caution">
    <text evidence="5">The sequence shown here is derived from an EMBL/GenBank/DDBJ whole genome shotgun (WGS) entry which is preliminary data.</text>
</comment>